<evidence type="ECO:0000256" key="5">
    <source>
        <dbReference type="ARBA" id="ARBA00022842"/>
    </source>
</evidence>
<evidence type="ECO:0000256" key="7">
    <source>
        <dbReference type="ARBA" id="ARBA00023136"/>
    </source>
</evidence>
<dbReference type="SUPFAM" id="SSF54631">
    <property type="entry name" value="CBS-domain pair"/>
    <property type="match status" value="1"/>
</dbReference>
<dbReference type="Gene3D" id="1.10.357.20">
    <property type="entry name" value="SLC41 divalent cation transporters, integral membrane domain"/>
    <property type="match status" value="1"/>
</dbReference>
<reference evidence="11 12" key="1">
    <citation type="submission" date="2020-04" db="EMBL/GenBank/DDBJ databases">
        <title>Draft genome of Methanobacterium subterraneum isolated from animal feces.</title>
        <authorList>
            <person name="Ouboter H.T."/>
            <person name="Berger S."/>
            <person name="Gungor E."/>
            <person name="Jetten M.S.M."/>
            <person name="Welte C.U."/>
        </authorList>
    </citation>
    <scope>NUCLEOTIDE SEQUENCE [LARGE SCALE GENOMIC DNA]</scope>
    <source>
        <strain evidence="11">HO_2020</strain>
    </source>
</reference>
<dbReference type="EMBL" id="JABBYL010000001">
    <property type="protein sequence ID" value="NMO08243.1"/>
    <property type="molecule type" value="Genomic_DNA"/>
</dbReference>
<dbReference type="InterPro" id="IPR006667">
    <property type="entry name" value="SLC41_membr_dom"/>
</dbReference>
<gene>
    <name evidence="11" type="ORF">HG719_00145</name>
</gene>
<dbReference type="GO" id="GO:0008324">
    <property type="term" value="F:monoatomic cation transmembrane transporter activity"/>
    <property type="evidence" value="ECO:0007669"/>
    <property type="project" value="InterPro"/>
</dbReference>
<dbReference type="PANTHER" id="PTHR41394:SF5">
    <property type="entry name" value="SLC41A_MGTE INTEGRAL MEMBRANE DOMAIN-CONTAINING PROTEIN"/>
    <property type="match status" value="1"/>
</dbReference>
<keyword evidence="7 9" id="KW-0472">Membrane</keyword>
<evidence type="ECO:0000256" key="6">
    <source>
        <dbReference type="ARBA" id="ARBA00022989"/>
    </source>
</evidence>
<dbReference type="GeneID" id="35124547"/>
<dbReference type="AlphaFoldDB" id="A0A7K4DIN3"/>
<feature type="transmembrane region" description="Helical" evidence="9">
    <location>
        <begin position="194"/>
        <end position="216"/>
    </location>
</feature>
<keyword evidence="3" id="KW-0813">Transport</keyword>
<dbReference type="InterPro" id="IPR000644">
    <property type="entry name" value="CBS_dom"/>
</dbReference>
<evidence type="ECO:0000259" key="10">
    <source>
        <dbReference type="PROSITE" id="PS51371"/>
    </source>
</evidence>
<keyword evidence="6 9" id="KW-1133">Transmembrane helix</keyword>
<evidence type="ECO:0000256" key="2">
    <source>
        <dbReference type="ARBA" id="ARBA00009749"/>
    </source>
</evidence>
<dbReference type="GO" id="GO:0016020">
    <property type="term" value="C:membrane"/>
    <property type="evidence" value="ECO:0007669"/>
    <property type="project" value="UniProtKB-SubCell"/>
</dbReference>
<name>A0A7K4DIN3_9EURY</name>
<dbReference type="Pfam" id="PF01769">
    <property type="entry name" value="MgtE"/>
    <property type="match status" value="1"/>
</dbReference>
<dbReference type="RefSeq" id="WP_100907750.1">
    <property type="nucleotide sequence ID" value="NZ_CP017768.1"/>
</dbReference>
<feature type="transmembrane region" description="Helical" evidence="9">
    <location>
        <begin position="307"/>
        <end position="330"/>
    </location>
</feature>
<dbReference type="PROSITE" id="PS51371">
    <property type="entry name" value="CBS"/>
    <property type="match status" value="1"/>
</dbReference>
<evidence type="ECO:0000256" key="4">
    <source>
        <dbReference type="ARBA" id="ARBA00022692"/>
    </source>
</evidence>
<feature type="transmembrane region" description="Helical" evidence="9">
    <location>
        <begin position="170"/>
        <end position="188"/>
    </location>
</feature>
<keyword evidence="8" id="KW-0129">CBS domain</keyword>
<keyword evidence="4 9" id="KW-0812">Transmembrane</keyword>
<evidence type="ECO:0000313" key="12">
    <source>
        <dbReference type="Proteomes" id="UP000591058"/>
    </source>
</evidence>
<evidence type="ECO:0000313" key="11">
    <source>
        <dbReference type="EMBL" id="NMO08243.1"/>
    </source>
</evidence>
<keyword evidence="5" id="KW-0460">Magnesium</keyword>
<dbReference type="InterPro" id="IPR036739">
    <property type="entry name" value="SLC41_membr_dom_sf"/>
</dbReference>
<comment type="caution">
    <text evidence="11">The sequence shown here is derived from an EMBL/GenBank/DDBJ whole genome shotgun (WGS) entry which is preliminary data.</text>
</comment>
<comment type="subcellular location">
    <subcellularLocation>
        <location evidence="1">Membrane</location>
        <topology evidence="1">Multi-pass membrane protein</topology>
    </subcellularLocation>
</comment>
<dbReference type="Gene3D" id="3.10.580.10">
    <property type="entry name" value="CBS-domain"/>
    <property type="match status" value="1"/>
</dbReference>
<dbReference type="PANTHER" id="PTHR41394">
    <property type="entry name" value="MAGNESIUM TRANSPORTER MGTE"/>
    <property type="match status" value="1"/>
</dbReference>
<evidence type="ECO:0000256" key="3">
    <source>
        <dbReference type="ARBA" id="ARBA00022448"/>
    </source>
</evidence>
<accession>A0A7K4DIN3</accession>
<dbReference type="Pfam" id="PF00571">
    <property type="entry name" value="CBS"/>
    <property type="match status" value="1"/>
</dbReference>
<evidence type="ECO:0000256" key="8">
    <source>
        <dbReference type="PROSITE-ProRule" id="PRU00703"/>
    </source>
</evidence>
<feature type="domain" description="CBS" evidence="10">
    <location>
        <begin position="83"/>
        <end position="139"/>
    </location>
</feature>
<comment type="similarity">
    <text evidence="2">Belongs to the SLC41A transporter family.</text>
</comment>
<feature type="transmembrane region" description="Helical" evidence="9">
    <location>
        <begin position="267"/>
        <end position="295"/>
    </location>
</feature>
<dbReference type="InterPro" id="IPR046342">
    <property type="entry name" value="CBS_dom_sf"/>
</dbReference>
<protein>
    <submittedName>
        <fullName evidence="11">Magnesium transporter</fullName>
    </submittedName>
</protein>
<sequence length="333" mass="36339">MNSKNQNKYPLETAGANMVTGVPVYNLQDSLEDVEEGLLYNSCEYCTMDYIYFTNRKNVLKGVISIKNLVKARDKTLPSSEIMVEDLVTVDPYTDQERVVYLALSNGLKAIPVVDEAGKLLGAVPYDTILQIFNHEVQSDIFNFGGIFHRVGDEYTSIHSSAIHMIRSRLPWLIIGVIGGTLAATLIAQFEELLAGFIALASFIPVMVYMSDAAGAQTEALIIRSMALDTKLNVRKYLTREILVASALALVSGAFAALLAYLTRQNLILGIIIFLALFFSIIASVTINTVAPLILRRFNYDPALATGPLATIFSDIATLAIYLAVAITLLGGT</sequence>
<organism evidence="11 12">
    <name type="scientific">Methanobacterium subterraneum</name>
    <dbReference type="NCBI Taxonomy" id="59277"/>
    <lineage>
        <taxon>Archaea</taxon>
        <taxon>Methanobacteriati</taxon>
        <taxon>Methanobacteriota</taxon>
        <taxon>Methanomada group</taxon>
        <taxon>Methanobacteria</taxon>
        <taxon>Methanobacteriales</taxon>
        <taxon>Methanobacteriaceae</taxon>
        <taxon>Methanobacterium</taxon>
    </lineage>
</organism>
<dbReference type="SUPFAM" id="SSF161093">
    <property type="entry name" value="MgtE membrane domain-like"/>
    <property type="match status" value="1"/>
</dbReference>
<feature type="transmembrane region" description="Helical" evidence="9">
    <location>
        <begin position="237"/>
        <end position="261"/>
    </location>
</feature>
<proteinExistence type="inferred from homology"/>
<dbReference type="Proteomes" id="UP000591058">
    <property type="component" value="Unassembled WGS sequence"/>
</dbReference>
<evidence type="ECO:0000256" key="9">
    <source>
        <dbReference type="SAM" id="Phobius"/>
    </source>
</evidence>
<evidence type="ECO:0000256" key="1">
    <source>
        <dbReference type="ARBA" id="ARBA00004141"/>
    </source>
</evidence>